<reference evidence="6 7" key="1">
    <citation type="submission" date="2020-01" db="EMBL/GenBank/DDBJ databases">
        <title>Spongiivirga citrea KCTC 32990T.</title>
        <authorList>
            <person name="Wang G."/>
        </authorList>
    </citation>
    <scope>NUCLEOTIDE SEQUENCE [LARGE SCALE GENOMIC DNA]</scope>
    <source>
        <strain evidence="6 7">KCTC 32990</strain>
    </source>
</reference>
<gene>
    <name evidence="6" type="ORF">GWK10_13890</name>
</gene>
<comment type="caution">
    <text evidence="6">The sequence shown here is derived from an EMBL/GenBank/DDBJ whole genome shotgun (WGS) entry which is preliminary data.</text>
</comment>
<proteinExistence type="predicted"/>
<feature type="transmembrane region" description="Helical" evidence="5">
    <location>
        <begin position="93"/>
        <end position="112"/>
    </location>
</feature>
<name>A0A6M0CK23_9FLAO</name>
<dbReference type="EMBL" id="JAABOQ010000005">
    <property type="protein sequence ID" value="NER18308.1"/>
    <property type="molecule type" value="Genomic_DNA"/>
</dbReference>
<feature type="transmembrane region" description="Helical" evidence="5">
    <location>
        <begin position="41"/>
        <end position="62"/>
    </location>
</feature>
<sequence>MKTVYWISTALLCLFLLWSAYTYIFSKTTIDGVKELGFPDFFRVQLAVLKVIAVLIILIPQIPLVAKDWAYAGVFLFFVTAIVAHAAHKDPFVIMLINVMLIGVLVVSRVWLYKVY</sequence>
<accession>A0A6M0CK23</accession>
<keyword evidence="7" id="KW-1185">Reference proteome</keyword>
<dbReference type="Proteomes" id="UP000474296">
    <property type="component" value="Unassembled WGS sequence"/>
</dbReference>
<evidence type="ECO:0000256" key="2">
    <source>
        <dbReference type="ARBA" id="ARBA00022692"/>
    </source>
</evidence>
<keyword evidence="2 5" id="KW-0812">Transmembrane</keyword>
<protein>
    <submittedName>
        <fullName evidence="6">DoxX family protein</fullName>
    </submittedName>
</protein>
<dbReference type="GO" id="GO:0016020">
    <property type="term" value="C:membrane"/>
    <property type="evidence" value="ECO:0007669"/>
    <property type="project" value="UniProtKB-SubCell"/>
</dbReference>
<feature type="transmembrane region" description="Helical" evidence="5">
    <location>
        <begin position="69"/>
        <end position="87"/>
    </location>
</feature>
<evidence type="ECO:0000313" key="6">
    <source>
        <dbReference type="EMBL" id="NER18308.1"/>
    </source>
</evidence>
<evidence type="ECO:0000256" key="5">
    <source>
        <dbReference type="SAM" id="Phobius"/>
    </source>
</evidence>
<evidence type="ECO:0000256" key="3">
    <source>
        <dbReference type="ARBA" id="ARBA00022989"/>
    </source>
</evidence>
<evidence type="ECO:0000313" key="7">
    <source>
        <dbReference type="Proteomes" id="UP000474296"/>
    </source>
</evidence>
<organism evidence="6 7">
    <name type="scientific">Spongiivirga citrea</name>
    <dbReference type="NCBI Taxonomy" id="1481457"/>
    <lineage>
        <taxon>Bacteria</taxon>
        <taxon>Pseudomonadati</taxon>
        <taxon>Bacteroidota</taxon>
        <taxon>Flavobacteriia</taxon>
        <taxon>Flavobacteriales</taxon>
        <taxon>Flavobacteriaceae</taxon>
        <taxon>Spongiivirga</taxon>
    </lineage>
</organism>
<dbReference type="Pfam" id="PF13564">
    <property type="entry name" value="DoxX_2"/>
    <property type="match status" value="1"/>
</dbReference>
<evidence type="ECO:0000256" key="1">
    <source>
        <dbReference type="ARBA" id="ARBA00004141"/>
    </source>
</evidence>
<comment type="subcellular location">
    <subcellularLocation>
        <location evidence="1">Membrane</location>
        <topology evidence="1">Multi-pass membrane protein</topology>
    </subcellularLocation>
</comment>
<dbReference type="RefSeq" id="WP_164032981.1">
    <property type="nucleotide sequence ID" value="NZ_JAABOQ010000005.1"/>
</dbReference>
<keyword evidence="3 5" id="KW-1133">Transmembrane helix</keyword>
<keyword evidence="4 5" id="KW-0472">Membrane</keyword>
<dbReference type="AlphaFoldDB" id="A0A6M0CK23"/>
<dbReference type="InterPro" id="IPR032808">
    <property type="entry name" value="DoxX"/>
</dbReference>
<evidence type="ECO:0000256" key="4">
    <source>
        <dbReference type="ARBA" id="ARBA00023136"/>
    </source>
</evidence>